<evidence type="ECO:0000313" key="1">
    <source>
        <dbReference type="EMBL" id="RLL12182.1"/>
    </source>
</evidence>
<name>A0A498CVX8_9FIRM</name>
<dbReference type="EMBL" id="RCHT01000007">
    <property type="protein sequence ID" value="RLL12182.1"/>
    <property type="molecule type" value="Genomic_DNA"/>
</dbReference>
<accession>A0A498CVX8</accession>
<keyword evidence="2" id="KW-1185">Reference proteome</keyword>
<dbReference type="AlphaFoldDB" id="A0A498CVX8"/>
<protein>
    <submittedName>
        <fullName evidence="1">Uncharacterized protein</fullName>
    </submittedName>
</protein>
<gene>
    <name evidence="1" type="ORF">D4A47_06415</name>
</gene>
<proteinExistence type="predicted"/>
<dbReference type="Proteomes" id="UP000276301">
    <property type="component" value="Unassembled WGS sequence"/>
</dbReference>
<organism evidence="1 2">
    <name type="scientific">Anaerotruncus massiliensis</name>
    <name type="common">ex Liu et al. 2021</name>
    <dbReference type="NCBI Taxonomy" id="2321404"/>
    <lineage>
        <taxon>Bacteria</taxon>
        <taxon>Bacillati</taxon>
        <taxon>Bacillota</taxon>
        <taxon>Clostridia</taxon>
        <taxon>Eubacteriales</taxon>
        <taxon>Oscillospiraceae</taxon>
        <taxon>Anaerotruncus</taxon>
    </lineage>
</organism>
<reference evidence="1 2" key="1">
    <citation type="submission" date="2018-10" db="EMBL/GenBank/DDBJ databases">
        <title>Anaerotruncus faecis sp. nov., isolated from human feces.</title>
        <authorList>
            <person name="Wang Y.-J."/>
        </authorList>
    </citation>
    <scope>NUCLEOTIDE SEQUENCE [LARGE SCALE GENOMIC DNA]</scope>
    <source>
        <strain evidence="1 2">22A2-44</strain>
    </source>
</reference>
<comment type="caution">
    <text evidence="1">The sequence shown here is derived from an EMBL/GenBank/DDBJ whole genome shotgun (WGS) entry which is preliminary data.</text>
</comment>
<evidence type="ECO:0000313" key="2">
    <source>
        <dbReference type="Proteomes" id="UP000276301"/>
    </source>
</evidence>
<sequence>MTLSGHEFLESIRDDDRWKRIKSGLSAIRNFSLSAISSIAEGVTSAAITAYLKAP</sequence>